<proteinExistence type="predicted"/>
<dbReference type="Proteomes" id="UP000273828">
    <property type="component" value="Unassembled WGS sequence"/>
</dbReference>
<sequence>MTTGGETPRLLSSETGEFALISTSRFATTTIFIVRSAGVDTRSRRTGDDDRSVRGLYDLVYVSSATATRLQFHR</sequence>
<keyword evidence="2" id="KW-1185">Reference proteome</keyword>
<comment type="caution">
    <text evidence="1">The sequence shown here is derived from an EMBL/GenBank/DDBJ whole genome shotgun (WGS) entry which is preliminary data.</text>
</comment>
<organism evidence="1 2">
    <name type="scientific">Natrarchaeobius halalkaliphilus</name>
    <dbReference type="NCBI Taxonomy" id="1679091"/>
    <lineage>
        <taxon>Archaea</taxon>
        <taxon>Methanobacteriati</taxon>
        <taxon>Methanobacteriota</taxon>
        <taxon>Stenosarchaea group</taxon>
        <taxon>Halobacteria</taxon>
        <taxon>Halobacteriales</taxon>
        <taxon>Natrialbaceae</taxon>
        <taxon>Natrarchaeobius</taxon>
    </lineage>
</organism>
<accession>A0A3N6MR72</accession>
<dbReference type="AlphaFoldDB" id="A0A3N6MR72"/>
<evidence type="ECO:0000313" key="1">
    <source>
        <dbReference type="EMBL" id="RQG86743.1"/>
    </source>
</evidence>
<protein>
    <submittedName>
        <fullName evidence="1">Uncharacterized protein</fullName>
    </submittedName>
</protein>
<dbReference type="EMBL" id="REFY01000007">
    <property type="protein sequence ID" value="RQG86743.1"/>
    <property type="molecule type" value="Genomic_DNA"/>
</dbReference>
<name>A0A3N6MR72_9EURY</name>
<gene>
    <name evidence="1" type="ORF">EA462_16545</name>
</gene>
<reference evidence="1 2" key="1">
    <citation type="submission" date="2018-10" db="EMBL/GenBank/DDBJ databases">
        <title>Natrarchaeobius chitinivorans gen. nov., sp. nov., and Natrarchaeobius haloalkaliphilus sp. nov., alkaliphilic, chitin-utilizing haloarchaea from hypersaline alkaline lakes.</title>
        <authorList>
            <person name="Sorokin D.Y."/>
            <person name="Elcheninov A.G."/>
            <person name="Kostrikina N.A."/>
            <person name="Bale N.J."/>
            <person name="Sinninghe Damste J.S."/>
            <person name="Khijniak T.V."/>
            <person name="Kublanov I.V."/>
            <person name="Toshchakov S.V."/>
        </authorList>
    </citation>
    <scope>NUCLEOTIDE SEQUENCE [LARGE SCALE GENOMIC DNA]</scope>
    <source>
        <strain evidence="1 2">AArcht-Sl</strain>
    </source>
</reference>
<evidence type="ECO:0000313" key="2">
    <source>
        <dbReference type="Proteomes" id="UP000273828"/>
    </source>
</evidence>